<reference evidence="2 3" key="1">
    <citation type="journal article" date="2019" name="Fungal Biol. Biotechnol.">
        <title>Draft genome sequence of fastidious pathogen Ceratobasidium theobromae, which causes vascular-streak dieback in Theobroma cacao.</title>
        <authorList>
            <person name="Ali S.S."/>
            <person name="Asman A."/>
            <person name="Shao J."/>
            <person name="Firmansyah A.P."/>
            <person name="Susilo A.W."/>
            <person name="Rosmana A."/>
            <person name="McMahon P."/>
            <person name="Junaid M."/>
            <person name="Guest D."/>
            <person name="Kheng T.Y."/>
            <person name="Meinhardt L.W."/>
            <person name="Bailey B.A."/>
        </authorList>
    </citation>
    <scope>NUCLEOTIDE SEQUENCE [LARGE SCALE GENOMIC DNA]</scope>
    <source>
        <strain evidence="2 3">CT2</strain>
    </source>
</reference>
<keyword evidence="3" id="KW-1185">Reference proteome</keyword>
<proteinExistence type="predicted"/>
<evidence type="ECO:0000313" key="3">
    <source>
        <dbReference type="Proteomes" id="UP000383932"/>
    </source>
</evidence>
<feature type="region of interest" description="Disordered" evidence="1">
    <location>
        <begin position="82"/>
        <end position="105"/>
    </location>
</feature>
<name>A0A5N5QJ67_9AGAM</name>
<dbReference type="Proteomes" id="UP000383932">
    <property type="component" value="Unassembled WGS sequence"/>
</dbReference>
<dbReference type="EMBL" id="SSOP01000110">
    <property type="protein sequence ID" value="KAB5591337.1"/>
    <property type="molecule type" value="Genomic_DNA"/>
</dbReference>
<sequence length="105" mass="11684">MSKNPLTPTGHIPTSRLQRIQGQMTARPIAQTPPKWYDHASLVTSALAAINGTGNEASRADQKETPKWPEWVSAATKECTHHVSVRDPRGDWRNQSTRPIGRYIA</sequence>
<accession>A0A5N5QJ67</accession>
<comment type="caution">
    <text evidence="2">The sequence shown here is derived from an EMBL/GenBank/DDBJ whole genome shotgun (WGS) entry which is preliminary data.</text>
</comment>
<evidence type="ECO:0000256" key="1">
    <source>
        <dbReference type="SAM" id="MobiDB-lite"/>
    </source>
</evidence>
<organism evidence="2 3">
    <name type="scientific">Ceratobasidium theobromae</name>
    <dbReference type="NCBI Taxonomy" id="1582974"/>
    <lineage>
        <taxon>Eukaryota</taxon>
        <taxon>Fungi</taxon>
        <taxon>Dikarya</taxon>
        <taxon>Basidiomycota</taxon>
        <taxon>Agaricomycotina</taxon>
        <taxon>Agaricomycetes</taxon>
        <taxon>Cantharellales</taxon>
        <taxon>Ceratobasidiaceae</taxon>
        <taxon>Ceratobasidium</taxon>
    </lineage>
</organism>
<dbReference type="AlphaFoldDB" id="A0A5N5QJ67"/>
<gene>
    <name evidence="2" type="ORF">CTheo_5210</name>
</gene>
<feature type="compositionally biased region" description="Basic and acidic residues" evidence="1">
    <location>
        <begin position="82"/>
        <end position="92"/>
    </location>
</feature>
<protein>
    <submittedName>
        <fullName evidence="2">Uncharacterized protein</fullName>
    </submittedName>
</protein>
<evidence type="ECO:0000313" key="2">
    <source>
        <dbReference type="EMBL" id="KAB5591337.1"/>
    </source>
</evidence>